<dbReference type="Proteomes" id="UP001175271">
    <property type="component" value="Unassembled WGS sequence"/>
</dbReference>
<name>A0AA39M237_9BILA</name>
<organism evidence="2 3">
    <name type="scientific">Steinernema hermaphroditum</name>
    <dbReference type="NCBI Taxonomy" id="289476"/>
    <lineage>
        <taxon>Eukaryota</taxon>
        <taxon>Metazoa</taxon>
        <taxon>Ecdysozoa</taxon>
        <taxon>Nematoda</taxon>
        <taxon>Chromadorea</taxon>
        <taxon>Rhabditida</taxon>
        <taxon>Tylenchina</taxon>
        <taxon>Panagrolaimomorpha</taxon>
        <taxon>Strongyloidoidea</taxon>
        <taxon>Steinernematidae</taxon>
        <taxon>Steinernema</taxon>
    </lineage>
</organism>
<reference evidence="2" key="1">
    <citation type="submission" date="2023-06" db="EMBL/GenBank/DDBJ databases">
        <title>Genomic analysis of the entomopathogenic nematode Steinernema hermaphroditum.</title>
        <authorList>
            <person name="Schwarz E.M."/>
            <person name="Heppert J.K."/>
            <person name="Baniya A."/>
            <person name="Schwartz H.T."/>
            <person name="Tan C.-H."/>
            <person name="Antoshechkin I."/>
            <person name="Sternberg P.W."/>
            <person name="Goodrich-Blair H."/>
            <person name="Dillman A.R."/>
        </authorList>
    </citation>
    <scope>NUCLEOTIDE SEQUENCE</scope>
    <source>
        <strain evidence="2">PS9179</strain>
        <tissue evidence="2">Whole animal</tissue>
    </source>
</reference>
<gene>
    <name evidence="2" type="ORF">QR680_013210</name>
</gene>
<evidence type="ECO:0000313" key="3">
    <source>
        <dbReference type="Proteomes" id="UP001175271"/>
    </source>
</evidence>
<comment type="caution">
    <text evidence="2">The sequence shown here is derived from an EMBL/GenBank/DDBJ whole genome shotgun (WGS) entry which is preliminary data.</text>
</comment>
<evidence type="ECO:0000256" key="1">
    <source>
        <dbReference type="SAM" id="MobiDB-lite"/>
    </source>
</evidence>
<protein>
    <submittedName>
        <fullName evidence="2">Uncharacterized protein</fullName>
    </submittedName>
</protein>
<evidence type="ECO:0000313" key="2">
    <source>
        <dbReference type="EMBL" id="KAK0417784.1"/>
    </source>
</evidence>
<accession>A0AA39M237</accession>
<keyword evidence="3" id="KW-1185">Reference proteome</keyword>
<proteinExistence type="predicted"/>
<feature type="compositionally biased region" description="Polar residues" evidence="1">
    <location>
        <begin position="61"/>
        <end position="78"/>
    </location>
</feature>
<dbReference type="EMBL" id="JAUCMV010000002">
    <property type="protein sequence ID" value="KAK0417784.1"/>
    <property type="molecule type" value="Genomic_DNA"/>
</dbReference>
<feature type="region of interest" description="Disordered" evidence="1">
    <location>
        <begin position="52"/>
        <end position="100"/>
    </location>
</feature>
<sequence length="152" mass="17214">MSTLPGSFCAAKENNLRRKRQRGKIESLIEFLGESIVKMLIRRGRYYSNLDVPRSPDSDDQSQQHYGDSFLGSQQKRLSSPHRIASLRNDRPLNSQYSSPSLLDSLRQQKAKVDRNWSFHAKNKQRDDAMLLSQCAGRSNVILTSSGSLISS</sequence>
<dbReference type="AlphaFoldDB" id="A0AA39M237"/>